<keyword evidence="3" id="KW-1185">Reference proteome</keyword>
<sequence length="171" mass="18948">MQATASWRPMSSNDIPAVMLLADKIHPDLPESASIFAERIKHFTDGCLVLAGEEICGYIMSHPIRKRCPPALDSLLAEIPQDADQYYIHDVAILPTLQGRGLSADGIRRVLTIAQSYHTTCLVSVYGTFGFWSRFGFEAKMGDPEISSKIQGYGADALYLERQNTAEQVLR</sequence>
<dbReference type="InterPro" id="IPR000182">
    <property type="entry name" value="GNAT_dom"/>
</dbReference>
<accession>A0AAN6W0S1</accession>
<proteinExistence type="predicted"/>
<evidence type="ECO:0000313" key="2">
    <source>
        <dbReference type="EMBL" id="KAK4172768.1"/>
    </source>
</evidence>
<protein>
    <submittedName>
        <fullName evidence="2">Gcn5-related n-acetyltransferase</fullName>
    </submittedName>
</protein>
<organism evidence="2 3">
    <name type="scientific">Triangularia setosa</name>
    <dbReference type="NCBI Taxonomy" id="2587417"/>
    <lineage>
        <taxon>Eukaryota</taxon>
        <taxon>Fungi</taxon>
        <taxon>Dikarya</taxon>
        <taxon>Ascomycota</taxon>
        <taxon>Pezizomycotina</taxon>
        <taxon>Sordariomycetes</taxon>
        <taxon>Sordariomycetidae</taxon>
        <taxon>Sordariales</taxon>
        <taxon>Podosporaceae</taxon>
        <taxon>Triangularia</taxon>
    </lineage>
</organism>
<evidence type="ECO:0000259" key="1">
    <source>
        <dbReference type="PROSITE" id="PS51186"/>
    </source>
</evidence>
<dbReference type="Proteomes" id="UP001302321">
    <property type="component" value="Unassembled WGS sequence"/>
</dbReference>
<reference evidence="2" key="1">
    <citation type="journal article" date="2023" name="Mol. Phylogenet. Evol.">
        <title>Genome-scale phylogeny and comparative genomics of the fungal order Sordariales.</title>
        <authorList>
            <person name="Hensen N."/>
            <person name="Bonometti L."/>
            <person name="Westerberg I."/>
            <person name="Brannstrom I.O."/>
            <person name="Guillou S."/>
            <person name="Cros-Aarteil S."/>
            <person name="Calhoun S."/>
            <person name="Haridas S."/>
            <person name="Kuo A."/>
            <person name="Mondo S."/>
            <person name="Pangilinan J."/>
            <person name="Riley R."/>
            <person name="LaButti K."/>
            <person name="Andreopoulos B."/>
            <person name="Lipzen A."/>
            <person name="Chen C."/>
            <person name="Yan M."/>
            <person name="Daum C."/>
            <person name="Ng V."/>
            <person name="Clum A."/>
            <person name="Steindorff A."/>
            <person name="Ohm R.A."/>
            <person name="Martin F."/>
            <person name="Silar P."/>
            <person name="Natvig D.O."/>
            <person name="Lalanne C."/>
            <person name="Gautier V."/>
            <person name="Ament-Velasquez S.L."/>
            <person name="Kruys A."/>
            <person name="Hutchinson M.I."/>
            <person name="Powell A.J."/>
            <person name="Barry K."/>
            <person name="Miller A.N."/>
            <person name="Grigoriev I.V."/>
            <person name="Debuchy R."/>
            <person name="Gladieux P."/>
            <person name="Hiltunen Thoren M."/>
            <person name="Johannesson H."/>
        </authorList>
    </citation>
    <scope>NUCLEOTIDE SEQUENCE</scope>
    <source>
        <strain evidence="2">CBS 892.96</strain>
    </source>
</reference>
<dbReference type="SUPFAM" id="SSF55729">
    <property type="entry name" value="Acyl-CoA N-acyltransferases (Nat)"/>
    <property type="match status" value="1"/>
</dbReference>
<gene>
    <name evidence="2" type="ORF">QBC36DRAFT_337183</name>
</gene>
<dbReference type="AlphaFoldDB" id="A0AAN6W0S1"/>
<dbReference type="EMBL" id="MU866395">
    <property type="protein sequence ID" value="KAK4172768.1"/>
    <property type="molecule type" value="Genomic_DNA"/>
</dbReference>
<evidence type="ECO:0000313" key="3">
    <source>
        <dbReference type="Proteomes" id="UP001302321"/>
    </source>
</evidence>
<name>A0AAN6W0S1_9PEZI</name>
<comment type="caution">
    <text evidence="2">The sequence shown here is derived from an EMBL/GenBank/DDBJ whole genome shotgun (WGS) entry which is preliminary data.</text>
</comment>
<dbReference type="Pfam" id="PF00583">
    <property type="entry name" value="Acetyltransf_1"/>
    <property type="match status" value="1"/>
</dbReference>
<dbReference type="GO" id="GO:0016747">
    <property type="term" value="F:acyltransferase activity, transferring groups other than amino-acyl groups"/>
    <property type="evidence" value="ECO:0007669"/>
    <property type="project" value="InterPro"/>
</dbReference>
<dbReference type="InterPro" id="IPR016181">
    <property type="entry name" value="Acyl_CoA_acyltransferase"/>
</dbReference>
<reference evidence="2" key="2">
    <citation type="submission" date="2023-05" db="EMBL/GenBank/DDBJ databases">
        <authorList>
            <consortium name="Lawrence Berkeley National Laboratory"/>
            <person name="Steindorff A."/>
            <person name="Hensen N."/>
            <person name="Bonometti L."/>
            <person name="Westerberg I."/>
            <person name="Brannstrom I.O."/>
            <person name="Guillou S."/>
            <person name="Cros-Aarteil S."/>
            <person name="Calhoun S."/>
            <person name="Haridas S."/>
            <person name="Kuo A."/>
            <person name="Mondo S."/>
            <person name="Pangilinan J."/>
            <person name="Riley R."/>
            <person name="Labutti K."/>
            <person name="Andreopoulos B."/>
            <person name="Lipzen A."/>
            <person name="Chen C."/>
            <person name="Yanf M."/>
            <person name="Daum C."/>
            <person name="Ng V."/>
            <person name="Clum A."/>
            <person name="Ohm R."/>
            <person name="Martin F."/>
            <person name="Silar P."/>
            <person name="Natvig D."/>
            <person name="Lalanne C."/>
            <person name="Gautier V."/>
            <person name="Ament-Velasquez S.L."/>
            <person name="Kruys A."/>
            <person name="Hutchinson M.I."/>
            <person name="Powell A.J."/>
            <person name="Barry K."/>
            <person name="Miller A.N."/>
            <person name="Grigoriev I.V."/>
            <person name="Debuchy R."/>
            <person name="Gladieux P."/>
            <person name="Thoren M.H."/>
            <person name="Johannesson H."/>
        </authorList>
    </citation>
    <scope>NUCLEOTIDE SEQUENCE</scope>
    <source>
        <strain evidence="2">CBS 892.96</strain>
    </source>
</reference>
<dbReference type="PROSITE" id="PS51186">
    <property type="entry name" value="GNAT"/>
    <property type="match status" value="1"/>
</dbReference>
<feature type="domain" description="N-acetyltransferase" evidence="1">
    <location>
        <begin position="5"/>
        <end position="165"/>
    </location>
</feature>
<dbReference type="Gene3D" id="3.40.630.30">
    <property type="match status" value="1"/>
</dbReference>